<protein>
    <submittedName>
        <fullName evidence="1">Uncharacterized protein</fullName>
    </submittedName>
</protein>
<proteinExistence type="predicted"/>
<sequence>MGVRDTPFYNQLGSIKLMHSMELSLADTYTNDNNPDRIIESSLLPTVSYTMIYKEAVNDGATCSDSQSVEEQVCSSSNSQ</sequence>
<organism evidence="1 2">
    <name type="scientific">Mucor flavus</name>
    <dbReference type="NCBI Taxonomy" id="439312"/>
    <lineage>
        <taxon>Eukaryota</taxon>
        <taxon>Fungi</taxon>
        <taxon>Fungi incertae sedis</taxon>
        <taxon>Mucoromycota</taxon>
        <taxon>Mucoromycotina</taxon>
        <taxon>Mucoromycetes</taxon>
        <taxon>Mucorales</taxon>
        <taxon>Mucorineae</taxon>
        <taxon>Mucoraceae</taxon>
        <taxon>Mucor</taxon>
    </lineage>
</organism>
<comment type="caution">
    <text evidence="1">The sequence shown here is derived from an EMBL/GenBank/DDBJ whole genome shotgun (WGS) entry which is preliminary data.</text>
</comment>
<name>A0ABP9Z9J3_9FUNG</name>
<gene>
    <name evidence="1" type="ORF">MFLAVUS_009283</name>
</gene>
<evidence type="ECO:0000313" key="1">
    <source>
        <dbReference type="EMBL" id="GAA5815768.1"/>
    </source>
</evidence>
<dbReference type="Proteomes" id="UP001473302">
    <property type="component" value="Unassembled WGS sequence"/>
</dbReference>
<reference evidence="1 2" key="1">
    <citation type="submission" date="2024-04" db="EMBL/GenBank/DDBJ databases">
        <title>genome sequences of Mucor flavus KT1a and Helicostylum pulchrum KT1b strains isolated from the surface of a dry-aged beef.</title>
        <authorList>
            <person name="Toyotome T."/>
            <person name="Hosono M."/>
            <person name="Torimaru M."/>
            <person name="Fukuda K."/>
            <person name="Mikami N."/>
        </authorList>
    </citation>
    <scope>NUCLEOTIDE SEQUENCE [LARGE SCALE GENOMIC DNA]</scope>
    <source>
        <strain evidence="1 2">KT1a</strain>
    </source>
</reference>
<evidence type="ECO:0000313" key="2">
    <source>
        <dbReference type="Proteomes" id="UP001473302"/>
    </source>
</evidence>
<accession>A0ABP9Z9J3</accession>
<keyword evidence="2" id="KW-1185">Reference proteome</keyword>
<dbReference type="EMBL" id="BAABUK010000028">
    <property type="protein sequence ID" value="GAA5815768.1"/>
    <property type="molecule type" value="Genomic_DNA"/>
</dbReference>